<dbReference type="GO" id="GO:0005886">
    <property type="term" value="C:plasma membrane"/>
    <property type="evidence" value="ECO:0007669"/>
    <property type="project" value="UniProtKB-SubCell"/>
</dbReference>
<organism evidence="9 10">
    <name type="scientific">Robinsoniella peoriensis</name>
    <dbReference type="NCBI Taxonomy" id="180332"/>
    <lineage>
        <taxon>Bacteria</taxon>
        <taxon>Bacillati</taxon>
        <taxon>Bacillota</taxon>
        <taxon>Clostridia</taxon>
        <taxon>Lachnospirales</taxon>
        <taxon>Lachnospiraceae</taxon>
        <taxon>Robinsoniella</taxon>
    </lineage>
</organism>
<evidence type="ECO:0000256" key="4">
    <source>
        <dbReference type="ARBA" id="ARBA00022692"/>
    </source>
</evidence>
<gene>
    <name evidence="9" type="ORF">DSM106044_00741</name>
</gene>
<feature type="transmembrane region" description="Helical" evidence="8">
    <location>
        <begin position="49"/>
        <end position="68"/>
    </location>
</feature>
<protein>
    <submittedName>
        <fullName evidence="9">D-alanyl-lipoteichoic acid biosynthesis protein DltB</fullName>
    </submittedName>
</protein>
<dbReference type="AlphaFoldDB" id="A0A4U8QCC4"/>
<dbReference type="Pfam" id="PF03062">
    <property type="entry name" value="MBOAT"/>
    <property type="match status" value="1"/>
</dbReference>
<dbReference type="PANTHER" id="PTHR13285:SF18">
    <property type="entry name" value="PROTEIN-CYSTEINE N-PALMITOYLTRANSFERASE RASP"/>
    <property type="match status" value="1"/>
</dbReference>
<keyword evidence="7" id="KW-0012">Acyltransferase</keyword>
<dbReference type="RefSeq" id="WP_138001807.1">
    <property type="nucleotide sequence ID" value="NZ_QGQD01000017.1"/>
</dbReference>
<name>A0A4U8QCC4_9FIRM</name>
<feature type="transmembrane region" description="Helical" evidence="8">
    <location>
        <begin position="6"/>
        <end position="22"/>
    </location>
</feature>
<comment type="similarity">
    <text evidence="2 7">Belongs to the membrane-bound acyltransferase family.</text>
</comment>
<evidence type="ECO:0000256" key="1">
    <source>
        <dbReference type="ARBA" id="ARBA00004651"/>
    </source>
</evidence>
<dbReference type="InterPro" id="IPR028362">
    <property type="entry name" value="AlgI"/>
</dbReference>
<evidence type="ECO:0000256" key="5">
    <source>
        <dbReference type="ARBA" id="ARBA00022989"/>
    </source>
</evidence>
<evidence type="ECO:0000256" key="8">
    <source>
        <dbReference type="SAM" id="Phobius"/>
    </source>
</evidence>
<dbReference type="InterPro" id="IPR051085">
    <property type="entry name" value="MB_O-acyltransferase"/>
</dbReference>
<evidence type="ECO:0000313" key="10">
    <source>
        <dbReference type="Proteomes" id="UP000306509"/>
    </source>
</evidence>
<feature type="transmembrane region" description="Helical" evidence="8">
    <location>
        <begin position="97"/>
        <end position="119"/>
    </location>
</feature>
<keyword evidence="4 8" id="KW-0812">Transmembrane</keyword>
<keyword evidence="5 8" id="KW-1133">Transmembrane helix</keyword>
<feature type="transmembrane region" description="Helical" evidence="8">
    <location>
        <begin position="344"/>
        <end position="362"/>
    </location>
</feature>
<feature type="transmembrane region" description="Helical" evidence="8">
    <location>
        <begin position="500"/>
        <end position="519"/>
    </location>
</feature>
<feature type="transmembrane region" description="Helical" evidence="8">
    <location>
        <begin position="139"/>
        <end position="159"/>
    </location>
</feature>
<feature type="transmembrane region" description="Helical" evidence="8">
    <location>
        <begin position="463"/>
        <end position="479"/>
    </location>
</feature>
<dbReference type="PIRSF" id="PIRSF500217">
    <property type="entry name" value="AlgI"/>
    <property type="match status" value="1"/>
</dbReference>
<dbReference type="GO" id="GO:0042121">
    <property type="term" value="P:alginic acid biosynthetic process"/>
    <property type="evidence" value="ECO:0007669"/>
    <property type="project" value="InterPro"/>
</dbReference>
<evidence type="ECO:0000256" key="3">
    <source>
        <dbReference type="ARBA" id="ARBA00022475"/>
    </source>
</evidence>
<evidence type="ECO:0000313" key="9">
    <source>
        <dbReference type="EMBL" id="TLD02359.1"/>
    </source>
</evidence>
<comment type="caution">
    <text evidence="9">The sequence shown here is derived from an EMBL/GenBank/DDBJ whole genome shotgun (WGS) entry which is preliminary data.</text>
</comment>
<evidence type="ECO:0000256" key="7">
    <source>
        <dbReference type="PIRNR" id="PIRNR016636"/>
    </source>
</evidence>
<sequence length="529" mass="60811">MAYNTYTYVLLFLTGTGIIYYILPKKVRWIALLAASYLFYFLSSAKLMGFLMLSTIVVYGTGMILTTMQDEYRDRMADAPLAEQVVLRLQLKKWKRLAAACAILFNLGILAFLKYYNFFALNVNHLLQGLHISSQMKELRLLLPLGISFYTLSAIGYIIDVYRGKYRADKNLGHLALFLSFFGQIVEGPIVRYDQMSDELLKGHSFQPKNISFGVQRIVWGLFKKIVIADRLNLLVNTVFTAYPDYTGITVATAVLCYTIQIYCEFSGCMDMVTGSAQLFGVSLPENFERPFFSRNVSEFWRRWHITLGAWFRDYIFYSVSLSKRVMHLGKWGRNHLSTHLAKLLPSACALFPVWLCNGLWHGASWKYVFYGMYYFMIIMLGMLAEPLFEKICKSLHLNRKSWRFQFWQILRTFFLVNIGMLFFRAVSLKVGIKMLFSMFGGFSLAPLREGVLLNLGMDKMDYAAVGFGIIVVFAVSFAQEMGLNLREWISNRHIAVRFAIYYAAAFSVLLLGAYGMGYSPVDFIYAQF</sequence>
<evidence type="ECO:0000256" key="6">
    <source>
        <dbReference type="ARBA" id="ARBA00023136"/>
    </source>
</evidence>
<proteinExistence type="inferred from homology"/>
<evidence type="ECO:0000256" key="2">
    <source>
        <dbReference type="ARBA" id="ARBA00010323"/>
    </source>
</evidence>
<dbReference type="InterPro" id="IPR024194">
    <property type="entry name" value="Ac/AlaTfrase_AlgI/DltB"/>
</dbReference>
<dbReference type="PIRSF" id="PIRSF016636">
    <property type="entry name" value="AlgI_DltB"/>
    <property type="match status" value="1"/>
</dbReference>
<dbReference type="PANTHER" id="PTHR13285">
    <property type="entry name" value="ACYLTRANSFERASE"/>
    <property type="match status" value="1"/>
</dbReference>
<reference evidence="9 10" key="1">
    <citation type="journal article" date="2019" name="Anaerobe">
        <title>Detection of Robinsoniella peoriensis in multiple bone samples of a trauma patient.</title>
        <authorList>
            <person name="Schrottner P."/>
            <person name="Hartwich K."/>
            <person name="Bunk B."/>
            <person name="Schober I."/>
            <person name="Helbig S."/>
            <person name="Rudolph W.W."/>
            <person name="Gunzer F."/>
        </authorList>
    </citation>
    <scope>NUCLEOTIDE SEQUENCE [LARGE SCALE GENOMIC DNA]</scope>
    <source>
        <strain evidence="9 10">DSM 106044</strain>
    </source>
</reference>
<dbReference type="GO" id="GO:0016746">
    <property type="term" value="F:acyltransferase activity"/>
    <property type="evidence" value="ECO:0007669"/>
    <property type="project" value="UniProtKB-KW"/>
</dbReference>
<comment type="subcellular location">
    <subcellularLocation>
        <location evidence="1">Cell membrane</location>
        <topology evidence="1">Multi-pass membrane protein</topology>
    </subcellularLocation>
</comment>
<dbReference type="InterPro" id="IPR004299">
    <property type="entry name" value="MBOAT_fam"/>
</dbReference>
<keyword evidence="7" id="KW-0808">Transferase</keyword>
<dbReference type="STRING" id="180332.GCA_000797495_00210"/>
<feature type="transmembrane region" description="Helical" evidence="8">
    <location>
        <begin position="368"/>
        <end position="389"/>
    </location>
</feature>
<accession>A0A4U8QCC4</accession>
<keyword evidence="3 7" id="KW-1003">Cell membrane</keyword>
<keyword evidence="10" id="KW-1185">Reference proteome</keyword>
<keyword evidence="6 7" id="KW-0472">Membrane</keyword>
<dbReference type="Proteomes" id="UP000306509">
    <property type="component" value="Unassembled WGS sequence"/>
</dbReference>
<feature type="transmembrane region" description="Helical" evidence="8">
    <location>
        <begin position="410"/>
        <end position="443"/>
    </location>
</feature>
<dbReference type="EMBL" id="QGQD01000017">
    <property type="protein sequence ID" value="TLD02359.1"/>
    <property type="molecule type" value="Genomic_DNA"/>
</dbReference>